<dbReference type="CDD" id="cd17546">
    <property type="entry name" value="REC_hyHK_CKI1_RcsC-like"/>
    <property type="match status" value="1"/>
</dbReference>
<dbReference type="InterPro" id="IPR000700">
    <property type="entry name" value="PAS-assoc_C"/>
</dbReference>
<dbReference type="GO" id="GO:0006355">
    <property type="term" value="P:regulation of DNA-templated transcription"/>
    <property type="evidence" value="ECO:0007669"/>
    <property type="project" value="InterPro"/>
</dbReference>
<dbReference type="PRINTS" id="PR00344">
    <property type="entry name" value="BCTRLSENSOR"/>
</dbReference>
<keyword evidence="13" id="KW-0472">Membrane</keyword>
<dbReference type="InterPro" id="IPR011006">
    <property type="entry name" value="CheY-like_superfamily"/>
</dbReference>
<dbReference type="CDD" id="cd00130">
    <property type="entry name" value="PAS"/>
    <property type="match status" value="2"/>
</dbReference>
<dbReference type="InterPro" id="IPR005467">
    <property type="entry name" value="His_kinase_dom"/>
</dbReference>
<dbReference type="Gene3D" id="1.20.120.160">
    <property type="entry name" value="HPT domain"/>
    <property type="match status" value="1"/>
</dbReference>
<dbReference type="Pfam" id="PF02518">
    <property type="entry name" value="HATPase_c"/>
    <property type="match status" value="1"/>
</dbReference>
<feature type="domain" description="PAC" evidence="23">
    <location>
        <begin position="287"/>
        <end position="358"/>
    </location>
</feature>
<name>A0A1Y2K1F4_9PROT</name>
<comment type="caution">
    <text evidence="25">The sequence shown here is derived from an EMBL/GenBank/DDBJ whole genome shotgun (WGS) entry which is preliminary data.</text>
</comment>
<evidence type="ECO:0000256" key="17">
    <source>
        <dbReference type="PROSITE-ProRule" id="PRU00169"/>
    </source>
</evidence>
<dbReference type="SUPFAM" id="SSF47226">
    <property type="entry name" value="Histidine-containing phosphotransfer domain, HPT domain"/>
    <property type="match status" value="1"/>
</dbReference>
<evidence type="ECO:0000259" key="20">
    <source>
        <dbReference type="PROSITE" id="PS50109"/>
    </source>
</evidence>
<evidence type="ECO:0000313" key="26">
    <source>
        <dbReference type="Proteomes" id="UP000194003"/>
    </source>
</evidence>
<feature type="modified residue" description="4-aspartylphosphate" evidence="17">
    <location>
        <position position="53"/>
    </location>
</feature>
<dbReference type="InterPro" id="IPR003594">
    <property type="entry name" value="HATPase_dom"/>
</dbReference>
<dbReference type="Pfam" id="PF00072">
    <property type="entry name" value="Response_reg"/>
    <property type="match status" value="2"/>
</dbReference>
<dbReference type="EC" id="2.7.13.3" evidence="3"/>
<dbReference type="InterPro" id="IPR001789">
    <property type="entry name" value="Sig_transdc_resp-reg_receiver"/>
</dbReference>
<evidence type="ECO:0000256" key="5">
    <source>
        <dbReference type="ARBA" id="ARBA00022553"/>
    </source>
</evidence>
<dbReference type="GO" id="GO:0005886">
    <property type="term" value="C:plasma membrane"/>
    <property type="evidence" value="ECO:0007669"/>
    <property type="project" value="UniProtKB-SubCell"/>
</dbReference>
<dbReference type="InterPro" id="IPR013767">
    <property type="entry name" value="PAS_fold"/>
</dbReference>
<gene>
    <name evidence="25" type="ORF">MAIT1_00565</name>
</gene>
<keyword evidence="12" id="KW-0902">Two-component regulatory system</keyword>
<evidence type="ECO:0000256" key="4">
    <source>
        <dbReference type="ARBA" id="ARBA00022475"/>
    </source>
</evidence>
<dbReference type="Pfam" id="PF00512">
    <property type="entry name" value="HisKA"/>
    <property type="match status" value="1"/>
</dbReference>
<keyword evidence="9" id="KW-0418">Kinase</keyword>
<dbReference type="Gene3D" id="1.10.287.130">
    <property type="match status" value="1"/>
</dbReference>
<dbReference type="SMART" id="SM00387">
    <property type="entry name" value="HATPase_c"/>
    <property type="match status" value="1"/>
</dbReference>
<evidence type="ECO:0000259" key="23">
    <source>
        <dbReference type="PROSITE" id="PS50113"/>
    </source>
</evidence>
<feature type="domain" description="PAC" evidence="23">
    <location>
        <begin position="434"/>
        <end position="486"/>
    </location>
</feature>
<dbReference type="AlphaFoldDB" id="A0A1Y2K1F4"/>
<sequence length="1164" mass="128428">MGADILIVEDSMTQAIKLEYLLQTAGYAPRRARDGLEGLQAIAQQRPALVISDITMPQMDGLQLCAAIKNDPALRDLPVILLTNMATPSDIIHGMNAHADGYLTKPYDDELVLQRVAHLLAAPPERAAADSAEEAPIEIEFAGERHVITASRRQILNLFLFSYENSLIQNRILERSHRDMNRLNDRLQASMTKLEASEERFRSLVETIPDIVYKIDPDGRFTFLNSAVKRLGYEPEELIGRHFSALLHPEDVARVSRHDALEGVAGSGRPAQIKLFDEQRAGARMTTDLEVRLRAKDGEWGDVAELRAMESPQRFMDVSASGLYESAQDRAEQRQFIGTVGVVRDITQRKQMEEALFEERAFLSTLLNAVPMPIYFKGPDNRFQLANSAFFELFKIHKPDVVGDDWSELFDNYAARLLEERDRRFGELPDLRKQSFELDLWRHSPNQRTILVTLAKAWDRDGEPLGFTGVIVDITDRRAAERDIEEAKVVAERLADKAESANQAKGAFLANMSHEIRTPMNAILGMAHLALKTDLDDQQYDYLSKIQSSAHALLALINDILDFSKIEAGKMDVELIPMRPASVLGNMVDLLGVKAEEKGLALRYEIDPEVPEALLGDPLRLGQILINLAGNAIKFTERGEVVVALRLERVEKEQVTLHWSVTDNGIGMSPEQQQRLFQVFTQADSATTRKYGGTGLGLTICQRLTHLMHGDIWVESALGEGSAFHFTTRHQPASAAQGAALAEAAQQTRMQPQEKTFEALRDRRALLVDDNTINQQVGRELLEQVGVKVTLAGSGQECLDILTLMGMDFDIVLMDIQMPDMDGYETTRRIRQKRKLATLPVVAMTANAMSADREKCLAEGMNDHIGKPIDPHTLYSVMARCLAERADSAASATPTATTDAPAPESPAQSPTPSAPPAPEPEAIAPPVQPEPEAEIARPAPAAPSAATRASAAAPDADQFTTLRGVDVDEGLGRVGGNHTLYRKILLDFLNNYSSFKDRLGPALESEGLENAHILTHTLKGLAGTIGARALASATQELDTLIQERDLEKARSWAPHVQALLDEVLQGITPLKQAAQATAAPPAPARSHMSDDDLRNAILALNDMVTEFNVDAQEAFETLASGADARLDAEQMRRLGHTISEFDFVEARKILEQLAHPLGLRLPDE</sequence>
<dbReference type="NCBIfam" id="TIGR00229">
    <property type="entry name" value="sensory_box"/>
    <property type="match status" value="2"/>
</dbReference>
<evidence type="ECO:0000256" key="16">
    <source>
        <dbReference type="PROSITE-ProRule" id="PRU00110"/>
    </source>
</evidence>
<dbReference type="PROSITE" id="PS50109">
    <property type="entry name" value="HIS_KIN"/>
    <property type="match status" value="1"/>
</dbReference>
<dbReference type="InterPro" id="IPR013656">
    <property type="entry name" value="PAS_4"/>
</dbReference>
<dbReference type="Gene3D" id="3.30.565.10">
    <property type="entry name" value="Histidine kinase-like ATPase, C-terminal domain"/>
    <property type="match status" value="1"/>
</dbReference>
<evidence type="ECO:0000256" key="7">
    <source>
        <dbReference type="ARBA" id="ARBA00022692"/>
    </source>
</evidence>
<comment type="subcellular location">
    <subcellularLocation>
        <location evidence="2">Cell membrane</location>
        <topology evidence="2">Multi-pass membrane protein</topology>
    </subcellularLocation>
</comment>
<dbReference type="PROSITE" id="PS50112">
    <property type="entry name" value="PAS"/>
    <property type="match status" value="1"/>
</dbReference>
<dbReference type="Pfam" id="PF00989">
    <property type="entry name" value="PAS"/>
    <property type="match status" value="1"/>
</dbReference>
<dbReference type="Gene3D" id="3.40.50.2300">
    <property type="match status" value="2"/>
</dbReference>
<feature type="modified residue" description="4-aspartylphosphate" evidence="17">
    <location>
        <position position="815"/>
    </location>
</feature>
<evidence type="ECO:0000259" key="22">
    <source>
        <dbReference type="PROSITE" id="PS50112"/>
    </source>
</evidence>
<dbReference type="Proteomes" id="UP000194003">
    <property type="component" value="Unassembled WGS sequence"/>
</dbReference>
<dbReference type="OrthoDB" id="8477115at2"/>
<dbReference type="PROSITE" id="PS50894">
    <property type="entry name" value="HPT"/>
    <property type="match status" value="1"/>
</dbReference>
<evidence type="ECO:0000256" key="15">
    <source>
        <dbReference type="ARBA" id="ARBA00068150"/>
    </source>
</evidence>
<reference evidence="25 26" key="1">
    <citation type="journal article" date="2016" name="BMC Genomics">
        <title>Combined genomic and structural analyses of a cultured magnetotactic bacterium reveals its niche adaptation to a dynamic environment.</title>
        <authorList>
            <person name="Araujo A.C."/>
            <person name="Morillo V."/>
            <person name="Cypriano J."/>
            <person name="Teixeira L.C."/>
            <person name="Leao P."/>
            <person name="Lyra S."/>
            <person name="Almeida L.G."/>
            <person name="Bazylinski D.A."/>
            <person name="Vasconcellos A.T."/>
            <person name="Abreu F."/>
            <person name="Lins U."/>
        </authorList>
    </citation>
    <scope>NUCLEOTIDE SEQUENCE [LARGE SCALE GENOMIC DNA]</scope>
    <source>
        <strain evidence="25 26">IT-1</strain>
    </source>
</reference>
<keyword evidence="6" id="KW-0808">Transferase</keyword>
<dbReference type="InterPro" id="IPR036097">
    <property type="entry name" value="HisK_dim/P_sf"/>
</dbReference>
<feature type="modified residue" description="Phosphohistidine" evidence="16">
    <location>
        <position position="1016"/>
    </location>
</feature>
<keyword evidence="5 17" id="KW-0597">Phosphoprotein</keyword>
<keyword evidence="10" id="KW-0067">ATP-binding</keyword>
<dbReference type="InterPro" id="IPR035965">
    <property type="entry name" value="PAS-like_dom_sf"/>
</dbReference>
<evidence type="ECO:0000256" key="13">
    <source>
        <dbReference type="ARBA" id="ARBA00023136"/>
    </source>
</evidence>
<evidence type="ECO:0000256" key="11">
    <source>
        <dbReference type="ARBA" id="ARBA00022989"/>
    </source>
</evidence>
<dbReference type="InterPro" id="IPR036890">
    <property type="entry name" value="HATPase_C_sf"/>
</dbReference>
<evidence type="ECO:0000256" key="19">
    <source>
        <dbReference type="SAM" id="MobiDB-lite"/>
    </source>
</evidence>
<evidence type="ECO:0000259" key="24">
    <source>
        <dbReference type="PROSITE" id="PS50894"/>
    </source>
</evidence>
<evidence type="ECO:0000256" key="18">
    <source>
        <dbReference type="SAM" id="Coils"/>
    </source>
</evidence>
<dbReference type="InterPro" id="IPR036641">
    <property type="entry name" value="HPT_dom_sf"/>
</dbReference>
<dbReference type="Pfam" id="PF08448">
    <property type="entry name" value="PAS_4"/>
    <property type="match status" value="1"/>
</dbReference>
<evidence type="ECO:0000259" key="21">
    <source>
        <dbReference type="PROSITE" id="PS50110"/>
    </source>
</evidence>
<dbReference type="InterPro" id="IPR000014">
    <property type="entry name" value="PAS"/>
</dbReference>
<feature type="region of interest" description="Disordered" evidence="19">
    <location>
        <begin position="888"/>
        <end position="955"/>
    </location>
</feature>
<dbReference type="PANTHER" id="PTHR45339:SF1">
    <property type="entry name" value="HYBRID SIGNAL TRANSDUCTION HISTIDINE KINASE J"/>
    <property type="match status" value="1"/>
</dbReference>
<feature type="domain" description="Response regulatory" evidence="21">
    <location>
        <begin position="764"/>
        <end position="882"/>
    </location>
</feature>
<dbReference type="SUPFAM" id="SSF47384">
    <property type="entry name" value="Homodimeric domain of signal transducing histidine kinase"/>
    <property type="match status" value="1"/>
</dbReference>
<comment type="catalytic activity">
    <reaction evidence="1">
        <text>ATP + protein L-histidine = ADP + protein N-phospho-L-histidine.</text>
        <dbReference type="EC" id="2.7.13.3"/>
    </reaction>
</comment>
<dbReference type="GO" id="GO:0000155">
    <property type="term" value="F:phosphorelay sensor kinase activity"/>
    <property type="evidence" value="ECO:0007669"/>
    <property type="project" value="InterPro"/>
</dbReference>
<keyword evidence="7" id="KW-0812">Transmembrane</keyword>
<keyword evidence="8" id="KW-0547">Nucleotide-binding</keyword>
<protein>
    <recommendedName>
        <fullName evidence="15">Sensory/regulatory protein RpfC</fullName>
        <ecNumber evidence="3">2.7.13.3</ecNumber>
    </recommendedName>
</protein>
<evidence type="ECO:0000256" key="9">
    <source>
        <dbReference type="ARBA" id="ARBA00022777"/>
    </source>
</evidence>
<dbReference type="PROSITE" id="PS50110">
    <property type="entry name" value="RESPONSE_REGULATORY"/>
    <property type="match status" value="2"/>
</dbReference>
<evidence type="ECO:0000256" key="1">
    <source>
        <dbReference type="ARBA" id="ARBA00000085"/>
    </source>
</evidence>
<evidence type="ECO:0000313" key="25">
    <source>
        <dbReference type="EMBL" id="OSM00131.1"/>
    </source>
</evidence>
<dbReference type="SMART" id="SM00091">
    <property type="entry name" value="PAS"/>
    <property type="match status" value="2"/>
</dbReference>
<keyword evidence="26" id="KW-1185">Reference proteome</keyword>
<evidence type="ECO:0000256" key="6">
    <source>
        <dbReference type="ARBA" id="ARBA00022679"/>
    </source>
</evidence>
<dbReference type="InterPro" id="IPR004358">
    <property type="entry name" value="Sig_transdc_His_kin-like_C"/>
</dbReference>
<evidence type="ECO:0000256" key="3">
    <source>
        <dbReference type="ARBA" id="ARBA00012438"/>
    </source>
</evidence>
<evidence type="ECO:0000256" key="8">
    <source>
        <dbReference type="ARBA" id="ARBA00022741"/>
    </source>
</evidence>
<dbReference type="InterPro" id="IPR008207">
    <property type="entry name" value="Sig_transdc_His_kin_Hpt_dom"/>
</dbReference>
<dbReference type="FunFam" id="3.30.565.10:FF:000010">
    <property type="entry name" value="Sensor histidine kinase RcsC"/>
    <property type="match status" value="1"/>
</dbReference>
<feature type="compositionally biased region" description="Low complexity" evidence="19">
    <location>
        <begin position="888"/>
        <end position="911"/>
    </location>
</feature>
<dbReference type="EMBL" id="LVJN01000021">
    <property type="protein sequence ID" value="OSM00131.1"/>
    <property type="molecule type" value="Genomic_DNA"/>
</dbReference>
<dbReference type="SUPFAM" id="SSF55785">
    <property type="entry name" value="PYP-like sensor domain (PAS domain)"/>
    <property type="match status" value="2"/>
</dbReference>
<dbReference type="SUPFAM" id="SSF55874">
    <property type="entry name" value="ATPase domain of HSP90 chaperone/DNA topoisomerase II/histidine kinase"/>
    <property type="match status" value="1"/>
</dbReference>
<dbReference type="STRING" id="1434232.MAIT1_00565"/>
<feature type="domain" description="HPt" evidence="24">
    <location>
        <begin position="977"/>
        <end position="1077"/>
    </location>
</feature>
<evidence type="ECO:0000256" key="12">
    <source>
        <dbReference type="ARBA" id="ARBA00023012"/>
    </source>
</evidence>
<dbReference type="Gene3D" id="3.30.450.20">
    <property type="entry name" value="PAS domain"/>
    <property type="match status" value="2"/>
</dbReference>
<keyword evidence="11" id="KW-1133">Transmembrane helix</keyword>
<feature type="domain" description="Histidine kinase" evidence="20">
    <location>
        <begin position="511"/>
        <end position="732"/>
    </location>
</feature>
<evidence type="ECO:0000256" key="2">
    <source>
        <dbReference type="ARBA" id="ARBA00004651"/>
    </source>
</evidence>
<dbReference type="SUPFAM" id="SSF52172">
    <property type="entry name" value="CheY-like"/>
    <property type="match status" value="2"/>
</dbReference>
<dbReference type="PANTHER" id="PTHR45339">
    <property type="entry name" value="HYBRID SIGNAL TRANSDUCTION HISTIDINE KINASE J"/>
    <property type="match status" value="1"/>
</dbReference>
<evidence type="ECO:0000256" key="14">
    <source>
        <dbReference type="ARBA" id="ARBA00064003"/>
    </source>
</evidence>
<organism evidence="25 26">
    <name type="scientific">Magnetofaba australis IT-1</name>
    <dbReference type="NCBI Taxonomy" id="1434232"/>
    <lineage>
        <taxon>Bacteria</taxon>
        <taxon>Pseudomonadati</taxon>
        <taxon>Pseudomonadota</taxon>
        <taxon>Magnetococcia</taxon>
        <taxon>Magnetococcales</taxon>
        <taxon>Magnetococcaceae</taxon>
        <taxon>Magnetofaba</taxon>
    </lineage>
</organism>
<dbReference type="InterPro" id="IPR003661">
    <property type="entry name" value="HisK_dim/P_dom"/>
</dbReference>
<dbReference type="SMART" id="SM00388">
    <property type="entry name" value="HisKA"/>
    <property type="match status" value="1"/>
</dbReference>
<feature type="domain" description="PAS" evidence="22">
    <location>
        <begin position="197"/>
        <end position="268"/>
    </location>
</feature>
<feature type="domain" description="Response regulatory" evidence="21">
    <location>
        <begin position="4"/>
        <end position="120"/>
    </location>
</feature>
<accession>A0A1Y2K1F4</accession>
<comment type="subunit">
    <text evidence="14">At low DSF concentrations, interacts with RpfF.</text>
</comment>
<dbReference type="CDD" id="cd00082">
    <property type="entry name" value="HisKA"/>
    <property type="match status" value="1"/>
</dbReference>
<dbReference type="SMART" id="SM00448">
    <property type="entry name" value="REC"/>
    <property type="match status" value="2"/>
</dbReference>
<proteinExistence type="predicted"/>
<dbReference type="RefSeq" id="WP_085446528.1">
    <property type="nucleotide sequence ID" value="NZ_LVJN01000021.1"/>
</dbReference>
<dbReference type="PROSITE" id="PS50113">
    <property type="entry name" value="PAC"/>
    <property type="match status" value="2"/>
</dbReference>
<keyword evidence="4" id="KW-1003">Cell membrane</keyword>
<feature type="coiled-coil region" evidence="18">
    <location>
        <begin position="477"/>
        <end position="504"/>
    </location>
</feature>
<evidence type="ECO:0000256" key="10">
    <source>
        <dbReference type="ARBA" id="ARBA00022840"/>
    </source>
</evidence>
<dbReference type="Pfam" id="PF01627">
    <property type="entry name" value="Hpt"/>
    <property type="match status" value="1"/>
</dbReference>
<dbReference type="FunFam" id="1.10.287.130:FF:000002">
    <property type="entry name" value="Two-component osmosensing histidine kinase"/>
    <property type="match status" value="1"/>
</dbReference>
<dbReference type="GO" id="GO:0005524">
    <property type="term" value="F:ATP binding"/>
    <property type="evidence" value="ECO:0007669"/>
    <property type="project" value="UniProtKB-KW"/>
</dbReference>
<feature type="compositionally biased region" description="Low complexity" evidence="19">
    <location>
        <begin position="936"/>
        <end position="955"/>
    </location>
</feature>
<dbReference type="CDD" id="cd16922">
    <property type="entry name" value="HATPase_EvgS-ArcB-TorS-like"/>
    <property type="match status" value="1"/>
</dbReference>
<keyword evidence="18" id="KW-0175">Coiled coil</keyword>